<evidence type="ECO:0000313" key="2">
    <source>
        <dbReference type="Proteomes" id="UP000199664"/>
    </source>
</evidence>
<reference evidence="2" key="1">
    <citation type="submission" date="2016-10" db="EMBL/GenBank/DDBJ databases">
        <authorList>
            <person name="Varghese N."/>
            <person name="Submissions S."/>
        </authorList>
    </citation>
    <scope>NUCLEOTIDE SEQUENCE [LARGE SCALE GENOMIC DNA]</scope>
    <source>
        <strain evidence="2">LMG 26383,CCUG 61248,R- 45681</strain>
    </source>
</reference>
<dbReference type="RefSeq" id="WP_091829521.1">
    <property type="nucleotide sequence ID" value="NZ_FOAN01000001.1"/>
</dbReference>
<dbReference type="EMBL" id="FOAN01000001">
    <property type="protein sequence ID" value="SEK45134.1"/>
    <property type="molecule type" value="Genomic_DNA"/>
</dbReference>
<dbReference type="InterPro" id="IPR027612">
    <property type="entry name" value="Put_MTase_LIC12133"/>
</dbReference>
<dbReference type="AlphaFoldDB" id="A0A1H7H4E1"/>
<gene>
    <name evidence="1" type="ORF">SAMN04515666_101552</name>
</gene>
<sequence length="289" mass="32739">MSASATWQQSLRLTVRTASAHWPGIAQLRRKLYEARFRAGRYHCGYSGRFAGFEAAERALPTGLSGFDHDAMADIAHYTTMAGGIEPMPATEYPLLFWLRGALDEGARTLLDLGGYVGHAFRQYDRYLGFPDDFRWTVFDLPHITRAGQAIAARQPTPRLRFTNSVDDGCGMEILLAAGSLQYLPENYLHERLKAWPKRPRHLIVQRTPLHARHSFVTIQSVITRTGQVSFCPYSVPARTAFIDGLLALGYELVDSWEKPRSLDVPFHPECHVETYSGLYFRLQHPTEK</sequence>
<organism evidence="1 2">
    <name type="scientific">Bosea lupini</name>
    <dbReference type="NCBI Taxonomy" id="1036779"/>
    <lineage>
        <taxon>Bacteria</taxon>
        <taxon>Pseudomonadati</taxon>
        <taxon>Pseudomonadota</taxon>
        <taxon>Alphaproteobacteria</taxon>
        <taxon>Hyphomicrobiales</taxon>
        <taxon>Boseaceae</taxon>
        <taxon>Bosea</taxon>
    </lineage>
</organism>
<name>A0A1H7H4E1_9HYPH</name>
<keyword evidence="1" id="KW-0808">Transferase</keyword>
<dbReference type="OrthoDB" id="118271at2"/>
<dbReference type="GO" id="GO:0008168">
    <property type="term" value="F:methyltransferase activity"/>
    <property type="evidence" value="ECO:0007669"/>
    <property type="project" value="UniProtKB-KW"/>
</dbReference>
<accession>A0A1H7H4E1</accession>
<protein>
    <submittedName>
        <fullName evidence="1">Putative methyltransferase, LIC12133 family</fullName>
    </submittedName>
</protein>
<keyword evidence="1" id="KW-0489">Methyltransferase</keyword>
<dbReference type="Proteomes" id="UP000199664">
    <property type="component" value="Unassembled WGS sequence"/>
</dbReference>
<proteinExistence type="predicted"/>
<keyword evidence="2" id="KW-1185">Reference proteome</keyword>
<dbReference type="NCBIfam" id="TIGR04325">
    <property type="entry name" value="MTase_LIC12133"/>
    <property type="match status" value="1"/>
</dbReference>
<dbReference type="STRING" id="1036779.SAMN04515666_101552"/>
<evidence type="ECO:0000313" key="1">
    <source>
        <dbReference type="EMBL" id="SEK45134.1"/>
    </source>
</evidence>
<dbReference type="GO" id="GO:0032259">
    <property type="term" value="P:methylation"/>
    <property type="evidence" value="ECO:0007669"/>
    <property type="project" value="UniProtKB-KW"/>
</dbReference>